<feature type="transmembrane region" description="Helical" evidence="10">
    <location>
        <begin position="229"/>
        <end position="246"/>
    </location>
</feature>
<reference evidence="11" key="1">
    <citation type="submission" date="2025-08" db="UniProtKB">
        <authorList>
            <consortium name="RefSeq"/>
        </authorList>
    </citation>
    <scope>IDENTIFICATION</scope>
    <source>
        <tissue evidence="11">Muscle</tissue>
    </source>
</reference>
<evidence type="ECO:0000256" key="6">
    <source>
        <dbReference type="ARBA" id="ARBA00022824"/>
    </source>
</evidence>
<comment type="pathway">
    <text evidence="2 10">Protein modification; protein glycosylation.</text>
</comment>
<evidence type="ECO:0000256" key="3">
    <source>
        <dbReference type="ARBA" id="ARBA00022676"/>
    </source>
</evidence>
<feature type="transmembrane region" description="Helical" evidence="10">
    <location>
        <begin position="282"/>
        <end position="300"/>
    </location>
</feature>
<evidence type="ECO:0000256" key="2">
    <source>
        <dbReference type="ARBA" id="ARBA00004922"/>
    </source>
</evidence>
<evidence type="ECO:0000256" key="9">
    <source>
        <dbReference type="ARBA" id="ARBA00049506"/>
    </source>
</evidence>
<dbReference type="GO" id="GO:0052925">
    <property type="term" value="F:dol-P-Man:Man(5)GlcNAc(2)-PP-Dol alpha-1,3-mannosyltransferase activity"/>
    <property type="evidence" value="ECO:0007669"/>
    <property type="project" value="UniProtKB-EC"/>
</dbReference>
<keyword evidence="6 10" id="KW-0256">Endoplasmic reticulum</keyword>
<feature type="transmembrane region" description="Helical" evidence="10">
    <location>
        <begin position="120"/>
        <end position="137"/>
    </location>
</feature>
<evidence type="ECO:0000256" key="7">
    <source>
        <dbReference type="ARBA" id="ARBA00022989"/>
    </source>
</evidence>
<accession>A0A9Q9W0Y6</accession>
<feature type="transmembrane region" description="Helical" evidence="10">
    <location>
        <begin position="35"/>
        <end position="55"/>
    </location>
</feature>
<sequence>MAGGKKKSFTLPSKLLKTLSSIWQDKHMVLFKAEYTFLVTTVLWFLEIGINIWVIQKVAYTEIDWKAYMDEVEGVINGTYDYTQLQGDTGPLVYPAGFVYIFTGLYYLTDHGQNIRLGQYVFAVFYLITLLLVFRIYHRTKKVPPYVFFFVCCASYRIHSIFVLRLFNDPVAMMLLFGAINLFLDGRWTLGCALYSLAVSVKMNVLLFAPGLLFLLLCEFGLWKALPKLSLCAGIQLVLGLPFLLVNPVGYVSRAFDLGRQFLFKWTVNWRFLTEDVFLSRYFHLVLLSAHIITLVLFALKRWKRSGNSIWSILTDPSERKETVHKLNADQTVLVLFTSNFIGMCFSRSLHYQFYVWYFHTLPYLLWSGGVKKLAHLLRVLILGLIELSWNTYPSTNYSSLSLHVCHFIILLCLWLNPTPALPSQKLDNKAKRH</sequence>
<evidence type="ECO:0000256" key="10">
    <source>
        <dbReference type="RuleBase" id="RU364047"/>
    </source>
</evidence>
<evidence type="ECO:0000256" key="5">
    <source>
        <dbReference type="ARBA" id="ARBA00022692"/>
    </source>
</evidence>
<comment type="subcellular location">
    <subcellularLocation>
        <location evidence="1 10">Endoplasmic reticulum membrane</location>
        <topology evidence="1 10">Multi-pass membrane protein</topology>
    </subcellularLocation>
</comment>
<comment type="function">
    <text evidence="10">Dol-P-Man:Man(5)GlcNAc(2)-PP-Dol alpha-1,3-mannosyltransferase that operates in the biosynthetic pathway of dolichol-linked oligosaccharides, the glycan precursors employed in protein asparagine (N)-glycosylation. The assembly of dolichol-linked oligosaccharides begins on the cytosolic side of the endoplasmic reticulum membrane and finishes in its lumen. The sequential addition of sugars to dolichol pyrophosphate produces dolichol-linked oligosaccharides containing fourteen sugars, including two GlcNAcs, nine mannoses and three glucoses. Once assembled, the oligosaccharide is transferred from the lipid to nascent proteins by oligosaccharyltransferases. In the lumen of the endoplasmic reticulum, adds the first dolichyl beta-D-mannosyl phosphate derived mannose in an alpha-1,3 linkage to Man(5)GlcNAc(2)-PP-dolichol to produce Man(6)GlcNAc(2)-PP-dolichol.</text>
</comment>
<gene>
    <name evidence="11" type="primary">LOC122136266</name>
</gene>
<dbReference type="Pfam" id="PF05208">
    <property type="entry name" value="ALG3"/>
    <property type="match status" value="1"/>
</dbReference>
<evidence type="ECO:0000256" key="4">
    <source>
        <dbReference type="ARBA" id="ARBA00022679"/>
    </source>
</evidence>
<dbReference type="OrthoDB" id="20028at2759"/>
<keyword evidence="8 10" id="KW-0472">Membrane</keyword>
<dbReference type="PANTHER" id="PTHR12646:SF0">
    <property type="entry name" value="DOL-P-MAN:MAN(5)GLCNAC(2)-PP-DOL ALPHA-1,3-MANNOSYLTRANSFERASE"/>
    <property type="match status" value="1"/>
</dbReference>
<evidence type="ECO:0000256" key="8">
    <source>
        <dbReference type="ARBA" id="ARBA00023136"/>
    </source>
</evidence>
<keyword evidence="7 10" id="KW-1133">Transmembrane helix</keyword>
<feature type="transmembrane region" description="Helical" evidence="10">
    <location>
        <begin position="92"/>
        <end position="108"/>
    </location>
</feature>
<dbReference type="PANTHER" id="PTHR12646">
    <property type="entry name" value="NOT56 - RELATED"/>
    <property type="match status" value="1"/>
</dbReference>
<evidence type="ECO:0000256" key="1">
    <source>
        <dbReference type="ARBA" id="ARBA00004477"/>
    </source>
</evidence>
<comment type="catalytic activity">
    <reaction evidence="9 10">
        <text>an alpha-D-Man-(1-&gt;2)-alpha-D-Man-(1-&gt;2)-alpha-D-Man-(1-&gt;3)-[alpha-D-Man-(1-&gt;6)]-beta-D-Man-(1-&gt;4)-beta-D-GlcNAc-(1-&gt;4)-alpha-D-GlcNAc-diphospho-di-trans,poly-cis-dolichol + a di-trans,poly-cis-dolichyl beta-D-mannosyl phosphate = an alpha-D-Man-(1-&gt;2)-alpha-D-Man-(1-&gt;2)-alpha-D-Man-(1-&gt;3)-[alpha-D-Man-(1-&gt;3)-alpha-D-Man-(1-&gt;6)]-beta-D-Man-(1-&gt;4)-beta-D-GlcNAc-(1-&gt;4)-alpha-D-GlcNAc-diphospho-di-trans,poly-cis-dolichol + a di-trans,poly-cis-dolichyl phosphate + H(+)</text>
        <dbReference type="Rhea" id="RHEA:29527"/>
        <dbReference type="Rhea" id="RHEA-COMP:19498"/>
        <dbReference type="Rhea" id="RHEA-COMP:19501"/>
        <dbReference type="Rhea" id="RHEA-COMP:19516"/>
        <dbReference type="Rhea" id="RHEA-COMP:19517"/>
        <dbReference type="ChEBI" id="CHEBI:15378"/>
        <dbReference type="ChEBI" id="CHEBI:57683"/>
        <dbReference type="ChEBI" id="CHEBI:58211"/>
        <dbReference type="ChEBI" id="CHEBI:132515"/>
        <dbReference type="ChEBI" id="CHEBI:132516"/>
        <dbReference type="EC" id="2.4.1.258"/>
    </reaction>
    <physiologicalReaction direction="left-to-right" evidence="9 10">
        <dbReference type="Rhea" id="RHEA:29528"/>
    </physiologicalReaction>
</comment>
<dbReference type="KEGG" id="ccar:122136266"/>
<dbReference type="RefSeq" id="XP_042574818.1">
    <property type="nucleotide sequence ID" value="XM_042718884.1"/>
</dbReference>
<organism evidence="11">
    <name type="scientific">Cyprinus carpio</name>
    <name type="common">Common carp</name>
    <dbReference type="NCBI Taxonomy" id="7962"/>
    <lineage>
        <taxon>Eukaryota</taxon>
        <taxon>Metazoa</taxon>
        <taxon>Chordata</taxon>
        <taxon>Craniata</taxon>
        <taxon>Vertebrata</taxon>
        <taxon>Euteleostomi</taxon>
        <taxon>Actinopterygii</taxon>
        <taxon>Neopterygii</taxon>
        <taxon>Teleostei</taxon>
        <taxon>Ostariophysi</taxon>
        <taxon>Cypriniformes</taxon>
        <taxon>Cyprinidae</taxon>
        <taxon>Cyprininae</taxon>
        <taxon>Cyprinus</taxon>
    </lineage>
</organism>
<dbReference type="Proteomes" id="UP001155660">
    <property type="component" value="Chromosome B2"/>
</dbReference>
<dbReference type="GeneID" id="122136266"/>
<keyword evidence="5 10" id="KW-0812">Transmembrane</keyword>
<dbReference type="EC" id="2.4.1.258" evidence="10"/>
<keyword evidence="3 10" id="KW-0328">Glycosyltransferase</keyword>
<dbReference type="AlphaFoldDB" id="A0A9Q9W0Y6"/>
<keyword evidence="4 10" id="KW-0808">Transferase</keyword>
<name>A0A9Q9W0Y6_CYPCA</name>
<proteinExistence type="predicted"/>
<feature type="transmembrane region" description="Helical" evidence="10">
    <location>
        <begin position="194"/>
        <end position="217"/>
    </location>
</feature>
<feature type="transmembrane region" description="Helical" evidence="10">
    <location>
        <begin position="374"/>
        <end position="392"/>
    </location>
</feature>
<dbReference type="InterPro" id="IPR007873">
    <property type="entry name" value="Glycosyltransferase_ALG3"/>
</dbReference>
<feature type="transmembrane region" description="Helical" evidence="10">
    <location>
        <begin position="398"/>
        <end position="416"/>
    </location>
</feature>
<protein>
    <recommendedName>
        <fullName evidence="10">Dol-P-Man:Man(5)GlcNAc(2)-PP-Dol alpha-1,3-mannosyltransferase</fullName>
        <ecNumber evidence="10">2.4.1.258</ecNumber>
    </recommendedName>
    <alternativeName>
        <fullName evidence="10">Dol-P-Man-dependent alpha(1-3)-mannosyltransferase</fullName>
    </alternativeName>
</protein>
<dbReference type="GO" id="GO:0005789">
    <property type="term" value="C:endoplasmic reticulum membrane"/>
    <property type="evidence" value="ECO:0007669"/>
    <property type="project" value="UniProtKB-SubCell"/>
</dbReference>
<evidence type="ECO:0000313" key="11">
    <source>
        <dbReference type="RefSeq" id="XP_042574818.1"/>
    </source>
</evidence>